<dbReference type="AlphaFoldDB" id="A0A195DCT1"/>
<name>A0A195DCT1_9HYME</name>
<evidence type="ECO:0000313" key="2">
    <source>
        <dbReference type="Proteomes" id="UP000078492"/>
    </source>
</evidence>
<accession>A0A195DCT1</accession>
<feature type="non-terminal residue" evidence="1">
    <location>
        <position position="1"/>
    </location>
</feature>
<protein>
    <submittedName>
        <fullName evidence="1">Uncharacterized protein</fullName>
    </submittedName>
</protein>
<dbReference type="EMBL" id="KQ980989">
    <property type="protein sequence ID" value="KYN10642.1"/>
    <property type="molecule type" value="Genomic_DNA"/>
</dbReference>
<sequence>VRKWETTWYYVASGIGKFALTLASSRLQFAGGLSHFPASRMPAAARHCGKRNDSVGAALTRHNCSTLRRCLTVA</sequence>
<dbReference type="Proteomes" id="UP000078492">
    <property type="component" value="Unassembled WGS sequence"/>
</dbReference>
<evidence type="ECO:0000313" key="1">
    <source>
        <dbReference type="EMBL" id="KYN10642.1"/>
    </source>
</evidence>
<gene>
    <name evidence="1" type="ORF">ALC57_17247</name>
</gene>
<proteinExistence type="predicted"/>
<reference evidence="1 2" key="1">
    <citation type="submission" date="2015-09" db="EMBL/GenBank/DDBJ databases">
        <title>Trachymyrmex cornetzi WGS genome.</title>
        <authorList>
            <person name="Nygaard S."/>
            <person name="Hu H."/>
            <person name="Boomsma J."/>
            <person name="Zhang G."/>
        </authorList>
    </citation>
    <scope>NUCLEOTIDE SEQUENCE [LARGE SCALE GENOMIC DNA]</scope>
    <source>
        <strain evidence="1">Tcor2-1</strain>
        <tissue evidence="1">Whole body</tissue>
    </source>
</reference>
<organism evidence="1 2">
    <name type="scientific">Trachymyrmex cornetzi</name>
    <dbReference type="NCBI Taxonomy" id="471704"/>
    <lineage>
        <taxon>Eukaryota</taxon>
        <taxon>Metazoa</taxon>
        <taxon>Ecdysozoa</taxon>
        <taxon>Arthropoda</taxon>
        <taxon>Hexapoda</taxon>
        <taxon>Insecta</taxon>
        <taxon>Pterygota</taxon>
        <taxon>Neoptera</taxon>
        <taxon>Endopterygota</taxon>
        <taxon>Hymenoptera</taxon>
        <taxon>Apocrita</taxon>
        <taxon>Aculeata</taxon>
        <taxon>Formicoidea</taxon>
        <taxon>Formicidae</taxon>
        <taxon>Myrmicinae</taxon>
        <taxon>Trachymyrmex</taxon>
    </lineage>
</organism>
<keyword evidence="2" id="KW-1185">Reference proteome</keyword>